<dbReference type="OrthoDB" id="127683at2759"/>
<comment type="caution">
    <text evidence="2">The sequence shown here is derived from an EMBL/GenBank/DDBJ whole genome shotgun (WGS) entry which is preliminary data.</text>
</comment>
<evidence type="ECO:0000256" key="1">
    <source>
        <dbReference type="SAM" id="MobiDB-lite"/>
    </source>
</evidence>
<dbReference type="EMBL" id="BSXT01001616">
    <property type="protein sequence ID" value="GMF43981.1"/>
    <property type="molecule type" value="Genomic_DNA"/>
</dbReference>
<feature type="compositionally biased region" description="Polar residues" evidence="1">
    <location>
        <begin position="124"/>
        <end position="137"/>
    </location>
</feature>
<feature type="region of interest" description="Disordered" evidence="1">
    <location>
        <begin position="121"/>
        <end position="141"/>
    </location>
</feature>
<evidence type="ECO:0000313" key="2">
    <source>
        <dbReference type="EMBL" id="GMF43981.1"/>
    </source>
</evidence>
<accession>A0A9W6XRU7</accession>
<organism evidence="2 3">
    <name type="scientific">Phytophthora fragariaefolia</name>
    <dbReference type="NCBI Taxonomy" id="1490495"/>
    <lineage>
        <taxon>Eukaryota</taxon>
        <taxon>Sar</taxon>
        <taxon>Stramenopiles</taxon>
        <taxon>Oomycota</taxon>
        <taxon>Peronosporomycetes</taxon>
        <taxon>Peronosporales</taxon>
        <taxon>Peronosporaceae</taxon>
        <taxon>Phytophthora</taxon>
    </lineage>
</organism>
<protein>
    <submittedName>
        <fullName evidence="2">Unnamed protein product</fullName>
    </submittedName>
</protein>
<evidence type="ECO:0000313" key="3">
    <source>
        <dbReference type="Proteomes" id="UP001165121"/>
    </source>
</evidence>
<name>A0A9W6XRU7_9STRA</name>
<sequence>MQKALPNTQPDLHLQIQRQADATAALRAQVRKQGARIRKQCRLHDDAELEATITGIVQKEVEQRLNAVQCERALAPADASEQETTLLIDPDETRRIIDRNIQSAVEVICNTIKDEVRAMAPNVEQPQTQQSPVNDNIGTHEYYDVTNGDYQLERRMQEA</sequence>
<gene>
    <name evidence="2" type="ORF">Pfra01_001512300</name>
</gene>
<dbReference type="AlphaFoldDB" id="A0A9W6XRU7"/>
<dbReference type="Proteomes" id="UP001165121">
    <property type="component" value="Unassembled WGS sequence"/>
</dbReference>
<proteinExistence type="predicted"/>
<reference evidence="2" key="1">
    <citation type="submission" date="2023-04" db="EMBL/GenBank/DDBJ databases">
        <title>Phytophthora fragariaefolia NBRC 109709.</title>
        <authorList>
            <person name="Ichikawa N."/>
            <person name="Sato H."/>
            <person name="Tonouchi N."/>
        </authorList>
    </citation>
    <scope>NUCLEOTIDE SEQUENCE</scope>
    <source>
        <strain evidence="2">NBRC 109709</strain>
    </source>
</reference>
<keyword evidence="3" id="KW-1185">Reference proteome</keyword>